<evidence type="ECO:0000256" key="3">
    <source>
        <dbReference type="ARBA" id="ARBA00022801"/>
    </source>
</evidence>
<evidence type="ECO:0000256" key="7">
    <source>
        <dbReference type="PIRSR" id="PIRSR627057-2"/>
    </source>
</evidence>
<feature type="binding site" evidence="7">
    <location>
        <position position="363"/>
    </location>
    <ligand>
        <name>Zn(2+)</name>
        <dbReference type="ChEBI" id="CHEBI:29105"/>
        <note>catalytic</note>
    </ligand>
</feature>
<gene>
    <name evidence="12" type="ORF">CLLI_10300</name>
</gene>
<dbReference type="InterPro" id="IPR001915">
    <property type="entry name" value="Peptidase_M48"/>
</dbReference>
<keyword evidence="12" id="KW-0346">Stress response</keyword>
<dbReference type="CDD" id="cd07343">
    <property type="entry name" value="M48A_Zmpste24p_like"/>
    <property type="match status" value="1"/>
</dbReference>
<evidence type="ECO:0000256" key="8">
    <source>
        <dbReference type="RuleBase" id="RU003983"/>
    </source>
</evidence>
<dbReference type="GO" id="GO:0004222">
    <property type="term" value="F:metalloendopeptidase activity"/>
    <property type="evidence" value="ECO:0007669"/>
    <property type="project" value="InterPro"/>
</dbReference>
<keyword evidence="9" id="KW-0472">Membrane</keyword>
<dbReference type="PANTHER" id="PTHR10120">
    <property type="entry name" value="CAAX PRENYL PROTEASE 1"/>
    <property type="match status" value="1"/>
</dbReference>
<evidence type="ECO:0000259" key="11">
    <source>
        <dbReference type="Pfam" id="PF16491"/>
    </source>
</evidence>
<feature type="active site" evidence="6">
    <location>
        <position position="284"/>
    </location>
</feature>
<evidence type="ECO:0000256" key="1">
    <source>
        <dbReference type="ARBA" id="ARBA00022670"/>
    </source>
</evidence>
<keyword evidence="1 8" id="KW-0645">Protease</keyword>
<feature type="active site" description="Proton donor" evidence="6">
    <location>
        <position position="367"/>
    </location>
</feature>
<protein>
    <submittedName>
        <fullName evidence="12">Heat shock protein HtpX</fullName>
    </submittedName>
</protein>
<comment type="caution">
    <text evidence="12">The sequence shown here is derived from an EMBL/GenBank/DDBJ whole genome shotgun (WGS) entry which is preliminary data.</text>
</comment>
<comment type="cofactor">
    <cofactor evidence="7 8">
        <name>Zn(2+)</name>
        <dbReference type="ChEBI" id="CHEBI:29105"/>
    </cofactor>
    <text evidence="7 8">Binds 1 zinc ion per subunit.</text>
</comment>
<name>A0A2T0B5N2_9CLOT</name>
<keyword evidence="5 8" id="KW-0482">Metalloprotease</keyword>
<keyword evidence="13" id="KW-1185">Reference proteome</keyword>
<keyword evidence="2 7" id="KW-0479">Metal-binding</keyword>
<feature type="transmembrane region" description="Helical" evidence="9">
    <location>
        <begin position="69"/>
        <end position="91"/>
    </location>
</feature>
<feature type="domain" description="Peptidase M48" evidence="10">
    <location>
        <begin position="213"/>
        <end position="419"/>
    </location>
</feature>
<dbReference type="Pfam" id="PF16491">
    <property type="entry name" value="Peptidase_M48_N"/>
    <property type="match status" value="1"/>
</dbReference>
<dbReference type="GO" id="GO:0071586">
    <property type="term" value="P:CAAX-box protein processing"/>
    <property type="evidence" value="ECO:0007669"/>
    <property type="project" value="InterPro"/>
</dbReference>
<evidence type="ECO:0000256" key="5">
    <source>
        <dbReference type="ARBA" id="ARBA00023049"/>
    </source>
</evidence>
<evidence type="ECO:0000256" key="6">
    <source>
        <dbReference type="PIRSR" id="PIRSR627057-1"/>
    </source>
</evidence>
<dbReference type="AlphaFoldDB" id="A0A2T0B5N2"/>
<sequence length="438" mass="51255">MKKSLYLILAAFFIFIFIFIFYIRTAENNNIEKLRSNSSYTIHIENHQPISLPKVSEKAIAYKKININIWSLNLILAFAIPVLFLATGLSLKLKSLVDGITKNSILQIALFFIIFATINYLITFPLDYYSSFINKHNFGLSTQSFSKWFNDYLKNFVLSTLVTAVFLWIPYFIMKASPKRWWLYIGILSIPVLFFTTFISPMYIDPLFNKYTPLENKNLEEKIYDQLQMVGLESSKIYQVNKSVDTKEMNAYMTGVFSSKRIVLWDTTINNLEEKETLAITAHEMGHYIMGHVWKSIVLGGAFTILILYLVNKASLWIISNWSNPLGFRNLYDIAALPLIVLLMNFFIFLGNPVMNTYSRHIEKEADRFELELTKDNYSVVTSTIKLHENSLVLPHPSKIYEVWYYSHPSYYERIKFAAEYMPWKENKPLKYSKYIKE</sequence>
<proteinExistence type="inferred from homology"/>
<keyword evidence="3 8" id="KW-0378">Hydrolase</keyword>
<dbReference type="GO" id="GO:0046872">
    <property type="term" value="F:metal ion binding"/>
    <property type="evidence" value="ECO:0007669"/>
    <property type="project" value="UniProtKB-KW"/>
</dbReference>
<feature type="binding site" evidence="7">
    <location>
        <position position="283"/>
    </location>
    <ligand>
        <name>Zn(2+)</name>
        <dbReference type="ChEBI" id="CHEBI:29105"/>
        <note>catalytic</note>
    </ligand>
</feature>
<dbReference type="Proteomes" id="UP000239706">
    <property type="component" value="Unassembled WGS sequence"/>
</dbReference>
<keyword evidence="4 7" id="KW-0862">Zinc</keyword>
<keyword evidence="9" id="KW-0812">Transmembrane</keyword>
<feature type="transmembrane region" description="Helical" evidence="9">
    <location>
        <begin position="181"/>
        <end position="204"/>
    </location>
</feature>
<feature type="transmembrane region" description="Helical" evidence="9">
    <location>
        <begin position="331"/>
        <end position="350"/>
    </location>
</feature>
<evidence type="ECO:0000313" key="12">
    <source>
        <dbReference type="EMBL" id="PRR79185.1"/>
    </source>
</evidence>
<accession>A0A2T0B5N2</accession>
<feature type="transmembrane region" description="Helical" evidence="9">
    <location>
        <begin position="103"/>
        <end position="122"/>
    </location>
</feature>
<evidence type="ECO:0000256" key="9">
    <source>
        <dbReference type="SAM" id="Phobius"/>
    </source>
</evidence>
<reference evidence="12 13" key="1">
    <citation type="submission" date="2018-03" db="EMBL/GenBank/DDBJ databases">
        <title>Genome sequence of Clostridium liquoris DSM 100320.</title>
        <authorList>
            <person name="Poehlein A."/>
            <person name="Daniel R."/>
        </authorList>
    </citation>
    <scope>NUCLEOTIDE SEQUENCE [LARGE SCALE GENOMIC DNA]</scope>
    <source>
        <strain evidence="12 13">DSM 100320</strain>
    </source>
</reference>
<dbReference type="OrthoDB" id="9781930at2"/>
<evidence type="ECO:0000313" key="13">
    <source>
        <dbReference type="Proteomes" id="UP000239706"/>
    </source>
</evidence>
<evidence type="ECO:0000256" key="4">
    <source>
        <dbReference type="ARBA" id="ARBA00022833"/>
    </source>
</evidence>
<organism evidence="12 13">
    <name type="scientific">Clostridium liquoris</name>
    <dbReference type="NCBI Taxonomy" id="1289519"/>
    <lineage>
        <taxon>Bacteria</taxon>
        <taxon>Bacillati</taxon>
        <taxon>Bacillota</taxon>
        <taxon>Clostridia</taxon>
        <taxon>Eubacteriales</taxon>
        <taxon>Clostridiaceae</taxon>
        <taxon>Clostridium</taxon>
    </lineage>
</organism>
<dbReference type="Pfam" id="PF01435">
    <property type="entry name" value="Peptidase_M48"/>
    <property type="match status" value="1"/>
</dbReference>
<evidence type="ECO:0000256" key="2">
    <source>
        <dbReference type="ARBA" id="ARBA00022723"/>
    </source>
</evidence>
<dbReference type="Gene3D" id="3.30.2010.10">
    <property type="entry name" value="Metalloproteases ('zincins'), catalytic domain"/>
    <property type="match status" value="1"/>
</dbReference>
<dbReference type="RefSeq" id="WP_106063170.1">
    <property type="nucleotide sequence ID" value="NZ_PVXO01000030.1"/>
</dbReference>
<feature type="transmembrane region" description="Helical" evidence="9">
    <location>
        <begin position="293"/>
        <end position="311"/>
    </location>
</feature>
<comment type="similarity">
    <text evidence="8">Belongs to the peptidase M48 family.</text>
</comment>
<dbReference type="EMBL" id="PVXO01000030">
    <property type="protein sequence ID" value="PRR79185.1"/>
    <property type="molecule type" value="Genomic_DNA"/>
</dbReference>
<dbReference type="InterPro" id="IPR027057">
    <property type="entry name" value="CAXX_Prtase_1"/>
</dbReference>
<evidence type="ECO:0000259" key="10">
    <source>
        <dbReference type="Pfam" id="PF01435"/>
    </source>
</evidence>
<feature type="transmembrane region" description="Helical" evidence="9">
    <location>
        <begin position="5"/>
        <end position="23"/>
    </location>
</feature>
<keyword evidence="9" id="KW-1133">Transmembrane helix</keyword>
<dbReference type="InterPro" id="IPR032456">
    <property type="entry name" value="Peptidase_M48_N"/>
</dbReference>
<feature type="binding site" evidence="7">
    <location>
        <position position="287"/>
    </location>
    <ligand>
        <name>Zn(2+)</name>
        <dbReference type="ChEBI" id="CHEBI:29105"/>
        <note>catalytic</note>
    </ligand>
</feature>
<feature type="transmembrane region" description="Helical" evidence="9">
    <location>
        <begin position="156"/>
        <end position="174"/>
    </location>
</feature>
<feature type="domain" description="CAAX prenyl protease 1 N-terminal" evidence="11">
    <location>
        <begin position="56"/>
        <end position="210"/>
    </location>
</feature>